<organism evidence="1 2">
    <name type="scientific">BD1-7 clade bacterium</name>
    <dbReference type="NCBI Taxonomy" id="2029982"/>
    <lineage>
        <taxon>Bacteria</taxon>
        <taxon>Pseudomonadati</taxon>
        <taxon>Pseudomonadota</taxon>
        <taxon>Gammaproteobacteria</taxon>
        <taxon>Cellvibrionales</taxon>
        <taxon>Spongiibacteraceae</taxon>
        <taxon>BD1-7 clade</taxon>
    </lineage>
</organism>
<evidence type="ECO:0000313" key="1">
    <source>
        <dbReference type="EMBL" id="CAA0098429.1"/>
    </source>
</evidence>
<gene>
    <name evidence="1" type="ORF">DPBNPPHM_03632</name>
</gene>
<protein>
    <submittedName>
        <fullName evidence="1">Uncharacterized protein</fullName>
    </submittedName>
</protein>
<dbReference type="Proteomes" id="UP000434580">
    <property type="component" value="Unassembled WGS sequence"/>
</dbReference>
<reference evidence="1 2" key="1">
    <citation type="submission" date="2019-11" db="EMBL/GenBank/DDBJ databases">
        <authorList>
            <person name="Holert J."/>
        </authorList>
    </citation>
    <scope>NUCLEOTIDE SEQUENCE [LARGE SCALE GENOMIC DNA]</scope>
    <source>
        <strain evidence="1">BC5_2</strain>
    </source>
</reference>
<accession>A0A5S9P5P9</accession>
<name>A0A5S9P5P9_9GAMM</name>
<proteinExistence type="predicted"/>
<dbReference type="EMBL" id="CACSII010000006">
    <property type="protein sequence ID" value="CAA0098429.1"/>
    <property type="molecule type" value="Genomic_DNA"/>
</dbReference>
<evidence type="ECO:0000313" key="2">
    <source>
        <dbReference type="Proteomes" id="UP000434580"/>
    </source>
</evidence>
<sequence length="110" mass="12302">MIIGTGDYLEEWPDAVGVWALISACLEQGDTLDGWDFDTVNPILSLEILDSMRPELSIEENSKFLIHEFAKQGMPSIDMMRQAVSLIEEYNRKATPDNVGRCPPGLFSNP</sequence>
<dbReference type="OrthoDB" id="9794322at2"/>
<dbReference type="AlphaFoldDB" id="A0A5S9P5P9"/>